<protein>
    <submittedName>
        <fullName evidence="3">Uncharacterized protein</fullName>
    </submittedName>
</protein>
<keyword evidence="2" id="KW-0812">Transmembrane</keyword>
<feature type="region of interest" description="Disordered" evidence="1">
    <location>
        <begin position="58"/>
        <end position="80"/>
    </location>
</feature>
<evidence type="ECO:0000313" key="3">
    <source>
        <dbReference type="EMBL" id="PTB81174.1"/>
    </source>
</evidence>
<sequence length="161" mass="18096">MPFHTLHEKSRIRIALPYHQKRAEPHHEATPGTWPCNSPYAAVGILLVSALVDRRRRMKRTKSKRNTTMKRPFSSKNGFAAQTPQTCRTYAANASMNPLHLPRRAPSSSSRQAHYSPCLMDLVNSGLSREFWKGHRNPKLVAETGGPFDSLLLAASPGRLR</sequence>
<dbReference type="AlphaFoldDB" id="A0A2T4CI12"/>
<evidence type="ECO:0000256" key="1">
    <source>
        <dbReference type="SAM" id="MobiDB-lite"/>
    </source>
</evidence>
<evidence type="ECO:0000256" key="2">
    <source>
        <dbReference type="SAM" id="Phobius"/>
    </source>
</evidence>
<keyword evidence="2" id="KW-1133">Transmembrane helix</keyword>
<proteinExistence type="predicted"/>
<feature type="transmembrane region" description="Helical" evidence="2">
    <location>
        <begin position="32"/>
        <end position="52"/>
    </location>
</feature>
<feature type="compositionally biased region" description="Basic residues" evidence="1">
    <location>
        <begin position="58"/>
        <end position="68"/>
    </location>
</feature>
<dbReference type="EMBL" id="KZ679126">
    <property type="protein sequence ID" value="PTB81174.1"/>
    <property type="molecule type" value="Genomic_DNA"/>
</dbReference>
<keyword evidence="2" id="KW-0472">Membrane</keyword>
<organism evidence="3 4">
    <name type="scientific">Trichoderma longibrachiatum ATCC 18648</name>
    <dbReference type="NCBI Taxonomy" id="983965"/>
    <lineage>
        <taxon>Eukaryota</taxon>
        <taxon>Fungi</taxon>
        <taxon>Dikarya</taxon>
        <taxon>Ascomycota</taxon>
        <taxon>Pezizomycotina</taxon>
        <taxon>Sordariomycetes</taxon>
        <taxon>Hypocreomycetidae</taxon>
        <taxon>Hypocreales</taxon>
        <taxon>Hypocreaceae</taxon>
        <taxon>Trichoderma</taxon>
    </lineage>
</organism>
<gene>
    <name evidence="3" type="ORF">M440DRAFT_1009483</name>
</gene>
<name>A0A2T4CI12_TRILO</name>
<reference evidence="3 4" key="1">
    <citation type="submission" date="2016-07" db="EMBL/GenBank/DDBJ databases">
        <title>Multiple horizontal gene transfer events from other fungi enriched the ability of initially mycotrophic Trichoderma (Ascomycota) to feed on dead plant biomass.</title>
        <authorList>
            <consortium name="DOE Joint Genome Institute"/>
            <person name="Aerts A."/>
            <person name="Atanasova L."/>
            <person name="Chenthamara K."/>
            <person name="Zhang J."/>
            <person name="Grujic M."/>
            <person name="Henrissat B."/>
            <person name="Kuo A."/>
            <person name="Salamov A."/>
            <person name="Lipzen A."/>
            <person name="Labutti K."/>
            <person name="Barry K."/>
            <person name="Miao Y."/>
            <person name="Rahimi M.J."/>
            <person name="Shen Q."/>
            <person name="Grigoriev I.V."/>
            <person name="Kubicek C.P."/>
            <person name="Druzhinina I.S."/>
        </authorList>
    </citation>
    <scope>NUCLEOTIDE SEQUENCE [LARGE SCALE GENOMIC DNA]</scope>
    <source>
        <strain evidence="3 4">ATCC 18648</strain>
    </source>
</reference>
<dbReference type="Proteomes" id="UP000240760">
    <property type="component" value="Unassembled WGS sequence"/>
</dbReference>
<accession>A0A2T4CI12</accession>
<evidence type="ECO:0000313" key="4">
    <source>
        <dbReference type="Proteomes" id="UP000240760"/>
    </source>
</evidence>
<keyword evidence="4" id="KW-1185">Reference proteome</keyword>